<evidence type="ECO:0000313" key="2">
    <source>
        <dbReference type="EnsemblMetazoa" id="CJA30958.1"/>
    </source>
</evidence>
<evidence type="ECO:0000313" key="3">
    <source>
        <dbReference type="Proteomes" id="UP000005237"/>
    </source>
</evidence>
<organism evidence="2 3">
    <name type="scientific">Caenorhabditis japonica</name>
    <dbReference type="NCBI Taxonomy" id="281687"/>
    <lineage>
        <taxon>Eukaryota</taxon>
        <taxon>Metazoa</taxon>
        <taxon>Ecdysozoa</taxon>
        <taxon>Nematoda</taxon>
        <taxon>Chromadorea</taxon>
        <taxon>Rhabditida</taxon>
        <taxon>Rhabditina</taxon>
        <taxon>Rhabditomorpha</taxon>
        <taxon>Rhabditoidea</taxon>
        <taxon>Rhabditidae</taxon>
        <taxon>Peloderinae</taxon>
        <taxon>Caenorhabditis</taxon>
    </lineage>
</organism>
<protein>
    <submittedName>
        <fullName evidence="2">Uncharacterized protein</fullName>
    </submittedName>
</protein>
<accession>A0A8R1E9Z7</accession>
<reference evidence="3" key="1">
    <citation type="submission" date="2010-08" db="EMBL/GenBank/DDBJ databases">
        <authorList>
            <consortium name="Caenorhabditis japonica Sequencing Consortium"/>
            <person name="Wilson R.K."/>
        </authorList>
    </citation>
    <scope>NUCLEOTIDE SEQUENCE [LARGE SCALE GENOMIC DNA]</scope>
    <source>
        <strain evidence="3">DF5081</strain>
    </source>
</reference>
<feature type="region of interest" description="Disordered" evidence="1">
    <location>
        <begin position="135"/>
        <end position="174"/>
    </location>
</feature>
<proteinExistence type="predicted"/>
<feature type="compositionally biased region" description="Polar residues" evidence="1">
    <location>
        <begin position="138"/>
        <end position="153"/>
    </location>
</feature>
<reference evidence="2" key="2">
    <citation type="submission" date="2022-06" db="UniProtKB">
        <authorList>
            <consortium name="EnsemblMetazoa"/>
        </authorList>
    </citation>
    <scope>IDENTIFICATION</scope>
    <source>
        <strain evidence="2">DF5081</strain>
    </source>
</reference>
<sequence length="204" mass="22725">MLGIFGIPFRTPLVFQLVENELDIFLLGTNSFETVGVELKWKVAKLCSNRDLRIFLGTIASVLDAFNTPEWSMERETIKTIQADEASQLPLYAFTALVLTFGRARIPLVGDIFNSRHSRTPTCPETWPLWLTAKSSHRQQGPKTTQSSISSSDAAVHRRSRRSTSTHSQSGTSLVNRGEALAAVRIVNTIRERTETTTIGVLCF</sequence>
<dbReference type="AlphaFoldDB" id="A0A8R1E9Z7"/>
<evidence type="ECO:0000256" key="1">
    <source>
        <dbReference type="SAM" id="MobiDB-lite"/>
    </source>
</evidence>
<keyword evidence="3" id="KW-1185">Reference proteome</keyword>
<dbReference type="Proteomes" id="UP000005237">
    <property type="component" value="Unassembled WGS sequence"/>
</dbReference>
<name>A0A8R1E9Z7_CAEJA</name>
<dbReference type="EnsemblMetazoa" id="CJA30958.1">
    <property type="protein sequence ID" value="CJA30958.1"/>
    <property type="gene ID" value="WBGene00206805"/>
</dbReference>